<proteinExistence type="predicted"/>
<protein>
    <submittedName>
        <fullName evidence="2">Uncharacterized protein</fullName>
    </submittedName>
</protein>
<evidence type="ECO:0000313" key="3">
    <source>
        <dbReference type="Proteomes" id="UP000176774"/>
    </source>
</evidence>
<dbReference type="EMBL" id="MHPA01000029">
    <property type="protein sequence ID" value="OGZ72206.1"/>
    <property type="molecule type" value="Genomic_DNA"/>
</dbReference>
<feature type="region of interest" description="Disordered" evidence="1">
    <location>
        <begin position="1"/>
        <end position="24"/>
    </location>
</feature>
<accession>A0A1G2IBU7</accession>
<feature type="compositionally biased region" description="Low complexity" evidence="1">
    <location>
        <begin position="1"/>
        <end position="17"/>
    </location>
</feature>
<sequence>MSAAPPAGGAENGGRPANGRRAKIFSPSPENFCTRAEILFFYCFMTVSKKRKSKGYFVNLKVLAI</sequence>
<evidence type="ECO:0000256" key="1">
    <source>
        <dbReference type="SAM" id="MobiDB-lite"/>
    </source>
</evidence>
<comment type="caution">
    <text evidence="2">The sequence shown here is derived from an EMBL/GenBank/DDBJ whole genome shotgun (WGS) entry which is preliminary data.</text>
</comment>
<dbReference type="AlphaFoldDB" id="A0A1G2IBU7"/>
<organism evidence="2 3">
    <name type="scientific">Candidatus Staskawiczbacteria bacterium RIFCSPLOWO2_01_FULL_38_12b</name>
    <dbReference type="NCBI Taxonomy" id="1802214"/>
    <lineage>
        <taxon>Bacteria</taxon>
        <taxon>Candidatus Staskawicziibacteriota</taxon>
    </lineage>
</organism>
<evidence type="ECO:0000313" key="2">
    <source>
        <dbReference type="EMBL" id="OGZ72206.1"/>
    </source>
</evidence>
<gene>
    <name evidence="2" type="ORF">A2908_02360</name>
</gene>
<reference evidence="2 3" key="1">
    <citation type="journal article" date="2016" name="Nat. Commun.">
        <title>Thousands of microbial genomes shed light on interconnected biogeochemical processes in an aquifer system.</title>
        <authorList>
            <person name="Anantharaman K."/>
            <person name="Brown C.T."/>
            <person name="Hug L.A."/>
            <person name="Sharon I."/>
            <person name="Castelle C.J."/>
            <person name="Probst A.J."/>
            <person name="Thomas B.C."/>
            <person name="Singh A."/>
            <person name="Wilkins M.J."/>
            <person name="Karaoz U."/>
            <person name="Brodie E.L."/>
            <person name="Williams K.H."/>
            <person name="Hubbard S.S."/>
            <person name="Banfield J.F."/>
        </authorList>
    </citation>
    <scope>NUCLEOTIDE SEQUENCE [LARGE SCALE GENOMIC DNA]</scope>
</reference>
<dbReference type="Proteomes" id="UP000176774">
    <property type="component" value="Unassembled WGS sequence"/>
</dbReference>
<name>A0A1G2IBU7_9BACT</name>